<dbReference type="NCBIfam" id="TIGR02779">
    <property type="entry name" value="NHEJ_ligase_lig"/>
    <property type="match status" value="1"/>
</dbReference>
<evidence type="ECO:0000256" key="13">
    <source>
        <dbReference type="ARBA" id="ARBA00022932"/>
    </source>
</evidence>
<keyword evidence="6" id="KW-0540">Nuclease</keyword>
<keyword evidence="8" id="KW-0547">Nucleotide-binding</keyword>
<keyword evidence="12" id="KW-0067">ATP-binding</keyword>
<sequence length="605" mass="69391">MKLMQPIYAETLPDDSDWCYEIKYDGFRAILFWSEKQITLTSRNGTDLTKQFPEIIAWCEQKRDLIAVDLPLQLDGELVILSTDIQANFSLLQQRGRLHVTDSINQRTMLRPAHYLCFDFLRVAGKSLHELPYLERKNKLATLMKKLDFDATRWIKWQERLGYVDSYHDAHKLYDLVRAGFGEGIIAKRRDSLYQVGKQHHDWFKVKNWRTITGIITSYDGSNGYFSLAVYKKNQLMAIGKWKHGLTGERLATIVQFIKDNGQKNGDRLDISPTVCVAINCLSVDNNDIREPRFQAFRFDLDPTACTYEKMQHDLAMFPDTVSITNEEKVFWPAQKVTKGELLRYLRIISPYMLPFLSGRALTIIRCPDGIEGESFFQKNVPDYAPTSVAGQDGKMLCETVEGLIWLANHGAIEYHIPFQYVSTAVPNEIVFDLDPASHADFSKAVFAAQLLKTMFDQLKLVSFVKTSGSKGLQVHIPITTGALTYEETGKFTQMIAFLLEKKHPDLFTTERLKKNRKGRLYIDYVQHGQNKTLIAPYSLRKTANANVACPLFWDELTANISPDLFTIDNVVERVLKKGCPFRSYDEVRDGQPITQIKQLIADYL</sequence>
<proteinExistence type="inferred from homology"/>
<evidence type="ECO:0000256" key="9">
    <source>
        <dbReference type="ARBA" id="ARBA00022763"/>
    </source>
</evidence>
<dbReference type="InterPro" id="IPR014143">
    <property type="entry name" value="NHEJ_ligase_prk"/>
</dbReference>
<evidence type="ECO:0000259" key="23">
    <source>
        <dbReference type="PROSITE" id="PS50160"/>
    </source>
</evidence>
<evidence type="ECO:0000256" key="12">
    <source>
        <dbReference type="ARBA" id="ARBA00022840"/>
    </source>
</evidence>
<dbReference type="EMBL" id="QNRI01000002">
    <property type="protein sequence ID" value="RBP00767.1"/>
    <property type="molecule type" value="Genomic_DNA"/>
</dbReference>
<dbReference type="Gene3D" id="3.30.470.30">
    <property type="entry name" value="DNA ligase/mRNA capping enzyme"/>
    <property type="match status" value="1"/>
</dbReference>
<evidence type="ECO:0000256" key="18">
    <source>
        <dbReference type="ARBA" id="ARBA00023268"/>
    </source>
</evidence>
<dbReference type="Pfam" id="PF01068">
    <property type="entry name" value="DNA_ligase_A_M"/>
    <property type="match status" value="1"/>
</dbReference>
<keyword evidence="3" id="KW-0436">Ligase</keyword>
<keyword evidence="11" id="KW-0269">Exonuclease</keyword>
<comment type="similarity">
    <text evidence="21">In the C-terminal section; belongs to the ATP-dependent DNA ligase family.</text>
</comment>
<evidence type="ECO:0000256" key="21">
    <source>
        <dbReference type="ARBA" id="ARBA00049981"/>
    </source>
</evidence>
<evidence type="ECO:0000313" key="24">
    <source>
        <dbReference type="EMBL" id="RBP00767.1"/>
    </source>
</evidence>
<keyword evidence="13" id="KW-0239">DNA-directed DNA polymerase</keyword>
<organism evidence="24 25">
    <name type="scientific">Paraliobacillus ryukyuensis</name>
    <dbReference type="NCBI Taxonomy" id="200904"/>
    <lineage>
        <taxon>Bacteria</taxon>
        <taxon>Bacillati</taxon>
        <taxon>Bacillota</taxon>
        <taxon>Bacilli</taxon>
        <taxon>Bacillales</taxon>
        <taxon>Bacillaceae</taxon>
        <taxon>Paraliobacillus</taxon>
    </lineage>
</organism>
<keyword evidence="5" id="KW-0548">Nucleotidyltransferase</keyword>
<evidence type="ECO:0000256" key="22">
    <source>
        <dbReference type="ARBA" id="ARBA00049990"/>
    </source>
</evidence>
<comment type="cofactor">
    <cofactor evidence="1">
        <name>Mn(2+)</name>
        <dbReference type="ChEBI" id="CHEBI:29035"/>
    </cofactor>
</comment>
<dbReference type="PANTHER" id="PTHR42705:SF2">
    <property type="entry name" value="BIFUNCTIONAL NON-HOMOLOGOUS END JOINING PROTEIN LIGD"/>
    <property type="match status" value="1"/>
</dbReference>
<dbReference type="CDD" id="cd07906">
    <property type="entry name" value="Adenylation_DNA_ligase_LigD_LigC"/>
    <property type="match status" value="1"/>
</dbReference>
<keyword evidence="17" id="KW-0464">Manganese</keyword>
<dbReference type="EC" id="6.5.1.1" evidence="2"/>
<gene>
    <name evidence="24" type="ORF">DES48_102535</name>
</gene>
<dbReference type="GO" id="GO:0005524">
    <property type="term" value="F:ATP binding"/>
    <property type="evidence" value="ECO:0007669"/>
    <property type="project" value="UniProtKB-KW"/>
</dbReference>
<dbReference type="GO" id="GO:0006281">
    <property type="term" value="P:DNA repair"/>
    <property type="evidence" value="ECO:0007669"/>
    <property type="project" value="UniProtKB-KW"/>
</dbReference>
<evidence type="ECO:0000256" key="16">
    <source>
        <dbReference type="ARBA" id="ARBA00023204"/>
    </source>
</evidence>
<evidence type="ECO:0000256" key="15">
    <source>
        <dbReference type="ARBA" id="ARBA00023172"/>
    </source>
</evidence>
<accession>A0A366EEE1</accession>
<reference evidence="24 25" key="1">
    <citation type="submission" date="2018-06" db="EMBL/GenBank/DDBJ databases">
        <title>Genomic Encyclopedia of Type Strains, Phase IV (KMG-IV): sequencing the most valuable type-strain genomes for metagenomic binning, comparative biology and taxonomic classification.</title>
        <authorList>
            <person name="Goeker M."/>
        </authorList>
    </citation>
    <scope>NUCLEOTIDE SEQUENCE [LARGE SCALE GENOMIC DNA]</scope>
    <source>
        <strain evidence="24 25">DSM 15140</strain>
    </source>
</reference>
<keyword evidence="18" id="KW-0511">Multifunctional enzyme</keyword>
<evidence type="ECO:0000256" key="1">
    <source>
        <dbReference type="ARBA" id="ARBA00001936"/>
    </source>
</evidence>
<dbReference type="GO" id="GO:0006310">
    <property type="term" value="P:DNA recombination"/>
    <property type="evidence" value="ECO:0007669"/>
    <property type="project" value="UniProtKB-KW"/>
</dbReference>
<dbReference type="NCBIfam" id="TIGR02778">
    <property type="entry name" value="ligD_pol"/>
    <property type="match status" value="1"/>
</dbReference>
<name>A0A366EEE1_9BACI</name>
<dbReference type="PROSITE" id="PS00333">
    <property type="entry name" value="DNA_LIGASE_A2"/>
    <property type="match status" value="1"/>
</dbReference>
<dbReference type="Pfam" id="PF21686">
    <property type="entry name" value="LigD_Prim-Pol"/>
    <property type="match status" value="1"/>
</dbReference>
<dbReference type="InterPro" id="IPR012310">
    <property type="entry name" value="DNA_ligase_ATP-dep_cent"/>
</dbReference>
<dbReference type="InterPro" id="IPR014145">
    <property type="entry name" value="LigD_pol_dom"/>
</dbReference>
<evidence type="ECO:0000256" key="6">
    <source>
        <dbReference type="ARBA" id="ARBA00022722"/>
    </source>
</evidence>
<dbReference type="InterPro" id="IPR014146">
    <property type="entry name" value="LigD_ligase_dom"/>
</dbReference>
<comment type="catalytic activity">
    <reaction evidence="20">
        <text>ATP + (deoxyribonucleotide)n-3'-hydroxyl + 5'-phospho-(deoxyribonucleotide)m = (deoxyribonucleotide)n+m + AMP + diphosphate.</text>
        <dbReference type="EC" id="6.5.1.1"/>
    </reaction>
</comment>
<dbReference type="PANTHER" id="PTHR42705">
    <property type="entry name" value="BIFUNCTIONAL NON-HOMOLOGOUS END JOINING PROTEIN LIGD"/>
    <property type="match status" value="1"/>
</dbReference>
<keyword evidence="7" id="KW-0479">Metal-binding</keyword>
<dbReference type="NCBIfam" id="NF007211">
    <property type="entry name" value="PRK09633.1"/>
    <property type="match status" value="1"/>
</dbReference>
<dbReference type="RefSeq" id="WP_170126174.1">
    <property type="nucleotide sequence ID" value="NZ_BAABQN010000008.1"/>
</dbReference>
<evidence type="ECO:0000256" key="4">
    <source>
        <dbReference type="ARBA" id="ARBA00022679"/>
    </source>
</evidence>
<feature type="domain" description="ATP-dependent DNA ligase family profile" evidence="23">
    <location>
        <begin position="115"/>
        <end position="258"/>
    </location>
</feature>
<dbReference type="NCBIfam" id="TIGR02776">
    <property type="entry name" value="NHEJ_ligase_prk"/>
    <property type="match status" value="1"/>
</dbReference>
<keyword evidence="9" id="KW-0227">DNA damage</keyword>
<dbReference type="GO" id="GO:0003887">
    <property type="term" value="F:DNA-directed DNA polymerase activity"/>
    <property type="evidence" value="ECO:0007669"/>
    <property type="project" value="UniProtKB-KW"/>
</dbReference>
<evidence type="ECO:0000256" key="7">
    <source>
        <dbReference type="ARBA" id="ARBA00022723"/>
    </source>
</evidence>
<dbReference type="SUPFAM" id="SSF56091">
    <property type="entry name" value="DNA ligase/mRNA capping enzyme, catalytic domain"/>
    <property type="match status" value="1"/>
</dbReference>
<evidence type="ECO:0000256" key="19">
    <source>
        <dbReference type="ARBA" id="ARBA00029943"/>
    </source>
</evidence>
<dbReference type="Gene3D" id="2.40.50.140">
    <property type="entry name" value="Nucleic acid-binding proteins"/>
    <property type="match status" value="1"/>
</dbReference>
<evidence type="ECO:0000256" key="8">
    <source>
        <dbReference type="ARBA" id="ARBA00022741"/>
    </source>
</evidence>
<keyword evidence="16" id="KW-0234">DNA repair</keyword>
<dbReference type="GO" id="GO:0003677">
    <property type="term" value="F:DNA binding"/>
    <property type="evidence" value="ECO:0007669"/>
    <property type="project" value="UniProtKB-KW"/>
</dbReference>
<keyword evidence="14" id="KW-0238">DNA-binding</keyword>
<dbReference type="PROSITE" id="PS50160">
    <property type="entry name" value="DNA_LIGASE_A3"/>
    <property type="match status" value="1"/>
</dbReference>
<evidence type="ECO:0000256" key="10">
    <source>
        <dbReference type="ARBA" id="ARBA00022801"/>
    </source>
</evidence>
<keyword evidence="10" id="KW-0378">Hydrolase</keyword>
<dbReference type="Gene3D" id="3.90.920.10">
    <property type="entry name" value="DNA primase, PRIM domain"/>
    <property type="match status" value="1"/>
</dbReference>
<evidence type="ECO:0000256" key="20">
    <source>
        <dbReference type="ARBA" id="ARBA00034003"/>
    </source>
</evidence>
<keyword evidence="25" id="KW-1185">Reference proteome</keyword>
<evidence type="ECO:0000256" key="5">
    <source>
        <dbReference type="ARBA" id="ARBA00022695"/>
    </source>
</evidence>
<dbReference type="InterPro" id="IPR052171">
    <property type="entry name" value="NHEJ_LigD"/>
</dbReference>
<dbReference type="InterPro" id="IPR016059">
    <property type="entry name" value="DNA_ligase_ATP-dep_CS"/>
</dbReference>
<keyword evidence="4" id="KW-0808">Transferase</keyword>
<dbReference type="GO" id="GO:0046872">
    <property type="term" value="F:metal ion binding"/>
    <property type="evidence" value="ECO:0007669"/>
    <property type="project" value="UniProtKB-KW"/>
</dbReference>
<dbReference type="Proteomes" id="UP000252254">
    <property type="component" value="Unassembled WGS sequence"/>
</dbReference>
<dbReference type="AlphaFoldDB" id="A0A366EEE1"/>
<keyword evidence="15" id="KW-0233">DNA recombination</keyword>
<evidence type="ECO:0000256" key="17">
    <source>
        <dbReference type="ARBA" id="ARBA00023211"/>
    </source>
</evidence>
<comment type="similarity">
    <text evidence="22">In the N-terminal section; belongs to the LigD polymerase family.</text>
</comment>
<dbReference type="InterPro" id="IPR012340">
    <property type="entry name" value="NA-bd_OB-fold"/>
</dbReference>
<dbReference type="GO" id="GO:0003910">
    <property type="term" value="F:DNA ligase (ATP) activity"/>
    <property type="evidence" value="ECO:0007669"/>
    <property type="project" value="UniProtKB-EC"/>
</dbReference>
<evidence type="ECO:0000256" key="11">
    <source>
        <dbReference type="ARBA" id="ARBA00022839"/>
    </source>
</evidence>
<evidence type="ECO:0000313" key="25">
    <source>
        <dbReference type="Proteomes" id="UP000252254"/>
    </source>
</evidence>
<comment type="caution">
    <text evidence="24">The sequence shown here is derived from an EMBL/GenBank/DDBJ whole genome shotgun (WGS) entry which is preliminary data.</text>
</comment>
<evidence type="ECO:0000256" key="14">
    <source>
        <dbReference type="ARBA" id="ARBA00023125"/>
    </source>
</evidence>
<dbReference type="STRING" id="200904.GCA_900168775_00794"/>
<evidence type="ECO:0000256" key="3">
    <source>
        <dbReference type="ARBA" id="ARBA00022598"/>
    </source>
</evidence>
<protein>
    <recommendedName>
        <fullName evidence="2">DNA ligase (ATP)</fullName>
        <ecNumber evidence="2">6.5.1.1</ecNumber>
    </recommendedName>
    <alternativeName>
        <fullName evidence="19">NHEJ DNA polymerase</fullName>
    </alternativeName>
</protein>
<dbReference type="GO" id="GO:0004527">
    <property type="term" value="F:exonuclease activity"/>
    <property type="evidence" value="ECO:0007669"/>
    <property type="project" value="UniProtKB-KW"/>
</dbReference>
<evidence type="ECO:0000256" key="2">
    <source>
        <dbReference type="ARBA" id="ARBA00012727"/>
    </source>
</evidence>
<dbReference type="Gene3D" id="3.30.1490.70">
    <property type="match status" value="1"/>
</dbReference>